<evidence type="ECO:0000313" key="1">
    <source>
        <dbReference type="EMBL" id="MDQ0206378.1"/>
    </source>
</evidence>
<keyword evidence="2" id="KW-1185">Reference proteome</keyword>
<reference evidence="1 2" key="1">
    <citation type="submission" date="2023-07" db="EMBL/GenBank/DDBJ databases">
        <title>Genomic Encyclopedia of Type Strains, Phase IV (KMG-IV): sequencing the most valuable type-strain genomes for metagenomic binning, comparative biology and taxonomic classification.</title>
        <authorList>
            <person name="Goeker M."/>
        </authorList>
    </citation>
    <scope>NUCLEOTIDE SEQUENCE [LARGE SCALE GENOMIC DNA]</scope>
    <source>
        <strain evidence="1 2">DSM 19154</strain>
    </source>
</reference>
<name>A0ABT9YEV0_9BACI</name>
<proteinExistence type="predicted"/>
<organism evidence="1 2">
    <name type="scientific">Alkalicoccobacillus murimartini</name>
    <dbReference type="NCBI Taxonomy" id="171685"/>
    <lineage>
        <taxon>Bacteria</taxon>
        <taxon>Bacillati</taxon>
        <taxon>Bacillota</taxon>
        <taxon>Bacilli</taxon>
        <taxon>Bacillales</taxon>
        <taxon>Bacillaceae</taxon>
        <taxon>Alkalicoccobacillus</taxon>
    </lineage>
</organism>
<accession>A0ABT9YEV0</accession>
<comment type="caution">
    <text evidence="1">The sequence shown here is derived from an EMBL/GenBank/DDBJ whole genome shotgun (WGS) entry which is preliminary data.</text>
</comment>
<gene>
    <name evidence="1" type="ORF">J2S05_001152</name>
</gene>
<dbReference type="RefSeq" id="WP_306980736.1">
    <property type="nucleotide sequence ID" value="NZ_JAUSUA010000001.1"/>
</dbReference>
<dbReference type="Proteomes" id="UP001225034">
    <property type="component" value="Unassembled WGS sequence"/>
</dbReference>
<protein>
    <submittedName>
        <fullName evidence="1">Uncharacterized protein</fullName>
    </submittedName>
</protein>
<evidence type="ECO:0000313" key="2">
    <source>
        <dbReference type="Proteomes" id="UP001225034"/>
    </source>
</evidence>
<dbReference type="EMBL" id="JAUSUA010000001">
    <property type="protein sequence ID" value="MDQ0206378.1"/>
    <property type="molecule type" value="Genomic_DNA"/>
</dbReference>
<sequence length="52" mass="5816">MNSRSYPTKVSFKRLDVDGLAEKLTKDASVSEYQYFDGVGIEGIFGAKKVRL</sequence>